<gene>
    <name evidence="1" type="ORF">CALMAC_LOCUS11244</name>
</gene>
<protein>
    <submittedName>
        <fullName evidence="1">Uncharacterized protein</fullName>
    </submittedName>
</protein>
<dbReference type="Proteomes" id="UP000410492">
    <property type="component" value="Unassembled WGS sequence"/>
</dbReference>
<dbReference type="AlphaFoldDB" id="A0A653CRQ4"/>
<keyword evidence="2" id="KW-1185">Reference proteome</keyword>
<organism evidence="1 2">
    <name type="scientific">Callosobruchus maculatus</name>
    <name type="common">Southern cowpea weevil</name>
    <name type="synonym">Pulse bruchid</name>
    <dbReference type="NCBI Taxonomy" id="64391"/>
    <lineage>
        <taxon>Eukaryota</taxon>
        <taxon>Metazoa</taxon>
        <taxon>Ecdysozoa</taxon>
        <taxon>Arthropoda</taxon>
        <taxon>Hexapoda</taxon>
        <taxon>Insecta</taxon>
        <taxon>Pterygota</taxon>
        <taxon>Neoptera</taxon>
        <taxon>Endopterygota</taxon>
        <taxon>Coleoptera</taxon>
        <taxon>Polyphaga</taxon>
        <taxon>Cucujiformia</taxon>
        <taxon>Chrysomeloidea</taxon>
        <taxon>Chrysomelidae</taxon>
        <taxon>Bruchinae</taxon>
        <taxon>Bruchini</taxon>
        <taxon>Callosobruchus</taxon>
    </lineage>
</organism>
<dbReference type="EMBL" id="CAACVG010008620">
    <property type="protein sequence ID" value="VEN50486.1"/>
    <property type="molecule type" value="Genomic_DNA"/>
</dbReference>
<proteinExistence type="predicted"/>
<accession>A0A653CRQ4</accession>
<reference evidence="1 2" key="1">
    <citation type="submission" date="2019-01" db="EMBL/GenBank/DDBJ databases">
        <authorList>
            <person name="Sayadi A."/>
        </authorList>
    </citation>
    <scope>NUCLEOTIDE SEQUENCE [LARGE SCALE GENOMIC DNA]</scope>
</reference>
<evidence type="ECO:0000313" key="1">
    <source>
        <dbReference type="EMBL" id="VEN50486.1"/>
    </source>
</evidence>
<evidence type="ECO:0000313" key="2">
    <source>
        <dbReference type="Proteomes" id="UP000410492"/>
    </source>
</evidence>
<name>A0A653CRQ4_CALMS</name>
<sequence>MGSWTAGQAQHPAQDLLQHQPQAGYEAQACHRPLHQGRLFLRGARIRGGAGLLAEGAACPTAR</sequence>